<proteinExistence type="predicted"/>
<dbReference type="AlphaFoldDB" id="A0A562RKQ3"/>
<evidence type="ECO:0000259" key="2">
    <source>
        <dbReference type="Pfam" id="PF07589"/>
    </source>
</evidence>
<dbReference type="EMBL" id="VLLB01000001">
    <property type="protein sequence ID" value="TWI69503.1"/>
    <property type="molecule type" value="Genomic_DNA"/>
</dbReference>
<sequence length="227" mass="23839">MKISSLFARCAIASAALLAVAGAHASVTVTSKYSQGLAAVKNFTKTAPVVNVPVWNINDNGTDWLAFCIEPMTGMNTKTTTYTANAAFTGFDSNTSVQRLYSLYYADTLTADAAGKSTALSFQLALWELYNDNGNLASGDLQVLTNGTTNTSVANSTIVNNTTSMLLAAQANTAFVSKYDFTSYAAAGSQTVVTANLISAVPEPTTYAMMGVGLAAMGLFARRRKQA</sequence>
<organism evidence="3 4">
    <name type="scientific">Pseudoduganella lurida</name>
    <dbReference type="NCBI Taxonomy" id="1036180"/>
    <lineage>
        <taxon>Bacteria</taxon>
        <taxon>Pseudomonadati</taxon>
        <taxon>Pseudomonadota</taxon>
        <taxon>Betaproteobacteria</taxon>
        <taxon>Burkholderiales</taxon>
        <taxon>Oxalobacteraceae</taxon>
        <taxon>Telluria group</taxon>
        <taxon>Pseudoduganella</taxon>
    </lineage>
</organism>
<keyword evidence="4" id="KW-1185">Reference proteome</keyword>
<keyword evidence="1" id="KW-0732">Signal</keyword>
<evidence type="ECO:0000256" key="1">
    <source>
        <dbReference type="SAM" id="SignalP"/>
    </source>
</evidence>
<evidence type="ECO:0000313" key="4">
    <source>
        <dbReference type="Proteomes" id="UP000318431"/>
    </source>
</evidence>
<dbReference type="OrthoDB" id="8703032at2"/>
<comment type="caution">
    <text evidence="3">The sequence shown here is derived from an EMBL/GenBank/DDBJ whole genome shotgun (WGS) entry which is preliminary data.</text>
</comment>
<gene>
    <name evidence="3" type="ORF">IP91_00572</name>
</gene>
<accession>A0A562RKQ3</accession>
<evidence type="ECO:0000313" key="3">
    <source>
        <dbReference type="EMBL" id="TWI69503.1"/>
    </source>
</evidence>
<feature type="chain" id="PRO_5021889205" evidence="1">
    <location>
        <begin position="26"/>
        <end position="227"/>
    </location>
</feature>
<feature type="domain" description="Ice-binding protein C-terminal" evidence="2">
    <location>
        <begin position="200"/>
        <end position="224"/>
    </location>
</feature>
<dbReference type="RefSeq" id="WP_145647261.1">
    <property type="nucleotide sequence ID" value="NZ_VLLB01000001.1"/>
</dbReference>
<feature type="signal peptide" evidence="1">
    <location>
        <begin position="1"/>
        <end position="25"/>
    </location>
</feature>
<dbReference type="NCBIfam" id="TIGR02595">
    <property type="entry name" value="PEP_CTERM"/>
    <property type="match status" value="1"/>
</dbReference>
<dbReference type="Proteomes" id="UP000318431">
    <property type="component" value="Unassembled WGS sequence"/>
</dbReference>
<reference evidence="3 4" key="1">
    <citation type="journal article" date="2015" name="Stand. Genomic Sci.">
        <title>Genomic Encyclopedia of Bacterial and Archaeal Type Strains, Phase III: the genomes of soil and plant-associated and newly described type strains.</title>
        <authorList>
            <person name="Whitman W.B."/>
            <person name="Woyke T."/>
            <person name="Klenk H.P."/>
            <person name="Zhou Y."/>
            <person name="Lilburn T.G."/>
            <person name="Beck B.J."/>
            <person name="De Vos P."/>
            <person name="Vandamme P."/>
            <person name="Eisen J.A."/>
            <person name="Garrity G."/>
            <person name="Hugenholtz P."/>
            <person name="Kyrpides N.C."/>
        </authorList>
    </citation>
    <scope>NUCLEOTIDE SEQUENCE [LARGE SCALE GENOMIC DNA]</scope>
    <source>
        <strain evidence="3 4">CGMCC 1.10822</strain>
    </source>
</reference>
<dbReference type="Pfam" id="PF07589">
    <property type="entry name" value="PEP-CTERM"/>
    <property type="match status" value="1"/>
</dbReference>
<dbReference type="InterPro" id="IPR013424">
    <property type="entry name" value="Ice-binding_C"/>
</dbReference>
<name>A0A562RKQ3_9BURK</name>
<protein>
    <submittedName>
        <fullName evidence="3">Putative secreted protein with PEP-CTERM sorting signal</fullName>
    </submittedName>
</protein>